<dbReference type="PANTHER" id="PTHR37325">
    <property type="entry name" value="OXIDOREDUCTASE 21 KDA SUBUNIT, PUTATIVE (AFU_ORTHOLOGUE AFUA_4G05910)-RELATED"/>
    <property type="match status" value="1"/>
</dbReference>
<dbReference type="STRING" id="379508.A5DXM6"/>
<dbReference type="EMBL" id="CH981525">
    <property type="protein sequence ID" value="EDK43934.1"/>
    <property type="molecule type" value="Genomic_DNA"/>
</dbReference>
<dbReference type="AlphaFoldDB" id="A5DXM6"/>
<sequence>MSGGPVPVWKKYTTRPQGIWEKIRQLLVLVPNRSSGNPLVSLFRNVPPGERVQQAREYKDPVTIPAGDIKGNPYFKRDHRRQYPQVHSFNQTKVSGLLTLGNAQQPRISVGEKGQKELAPYKQAGGVAEVEEVSLATTLSQIPESVIKGEVLGKQGEPIVAPSLNKFKWQILPESVHGMYTEEYPCRIFTDVKSVRAHPKQQSYSPI</sequence>
<accession>A5DXM6</accession>
<protein>
    <recommendedName>
        <fullName evidence="3">NADH-ubiquinone oxidoreductase 21.3 kDa subunit</fullName>
    </recommendedName>
</protein>
<dbReference type="InParanoid" id="A5DXM6"/>
<evidence type="ECO:0008006" key="3">
    <source>
        <dbReference type="Google" id="ProtNLM"/>
    </source>
</evidence>
<reference evidence="1 2" key="1">
    <citation type="journal article" date="2009" name="Nature">
        <title>Evolution of pathogenicity and sexual reproduction in eight Candida genomes.</title>
        <authorList>
            <person name="Butler G."/>
            <person name="Rasmussen M.D."/>
            <person name="Lin M.F."/>
            <person name="Santos M.A."/>
            <person name="Sakthikumar S."/>
            <person name="Munro C.A."/>
            <person name="Rheinbay E."/>
            <person name="Grabherr M."/>
            <person name="Forche A."/>
            <person name="Reedy J.L."/>
            <person name="Agrafioti I."/>
            <person name="Arnaud M.B."/>
            <person name="Bates S."/>
            <person name="Brown A.J."/>
            <person name="Brunke S."/>
            <person name="Costanzo M.C."/>
            <person name="Fitzpatrick D.A."/>
            <person name="de Groot P.W."/>
            <person name="Harris D."/>
            <person name="Hoyer L.L."/>
            <person name="Hube B."/>
            <person name="Klis F.M."/>
            <person name="Kodira C."/>
            <person name="Lennard N."/>
            <person name="Logue M.E."/>
            <person name="Martin R."/>
            <person name="Neiman A.M."/>
            <person name="Nikolaou E."/>
            <person name="Quail M.A."/>
            <person name="Quinn J."/>
            <person name="Santos M.C."/>
            <person name="Schmitzberger F.F."/>
            <person name="Sherlock G."/>
            <person name="Shah P."/>
            <person name="Silverstein K.A."/>
            <person name="Skrzypek M.S."/>
            <person name="Soll D."/>
            <person name="Staggs R."/>
            <person name="Stansfield I."/>
            <person name="Stumpf M.P."/>
            <person name="Sudbery P.E."/>
            <person name="Srikantha T."/>
            <person name="Zeng Q."/>
            <person name="Berman J."/>
            <person name="Berriman M."/>
            <person name="Heitman J."/>
            <person name="Gow N.A."/>
            <person name="Lorenz M.C."/>
            <person name="Birren B.W."/>
            <person name="Kellis M."/>
            <person name="Cuomo C.A."/>
        </authorList>
    </citation>
    <scope>NUCLEOTIDE SEQUENCE [LARGE SCALE GENOMIC DNA]</scope>
    <source>
        <strain evidence="2">ATCC 11503 / BCRC 21390 / CBS 2605 / JCM 1781 / NBRC 1676 / NRRL YB-4239</strain>
    </source>
</reference>
<dbReference type="PANTHER" id="PTHR37325:SF1">
    <property type="entry name" value="OXIDOREDUCTASE 21 KDA SUBUNIT, PUTATIVE (AFU_ORTHOLOGUE AFUA_4G05910)-RELATED"/>
    <property type="match status" value="1"/>
</dbReference>
<dbReference type="GeneID" id="5233857"/>
<keyword evidence="2" id="KW-1185">Reference proteome</keyword>
<dbReference type="VEuPathDB" id="FungiDB:LELG_02113"/>
<dbReference type="RefSeq" id="XP_001527284.1">
    <property type="nucleotide sequence ID" value="XM_001527234.1"/>
</dbReference>
<evidence type="ECO:0000313" key="1">
    <source>
        <dbReference type="EMBL" id="EDK43934.1"/>
    </source>
</evidence>
<dbReference type="PIRSF" id="PIRSF022976">
    <property type="entry name" value="NADH_Oxi_21kDa"/>
    <property type="match status" value="1"/>
</dbReference>
<dbReference type="OMA" id="GYPCRTF"/>
<evidence type="ECO:0000313" key="2">
    <source>
        <dbReference type="Proteomes" id="UP000001996"/>
    </source>
</evidence>
<dbReference type="InterPro" id="IPR016813">
    <property type="entry name" value="NADH_Ub_cplx-1_21kDa"/>
</dbReference>
<dbReference type="KEGG" id="lel:PVL30_002086"/>
<dbReference type="HOGENOM" id="CLU_081626_0_0_1"/>
<proteinExistence type="predicted"/>
<dbReference type="eggNOG" id="ENOG502S2AU">
    <property type="taxonomic scope" value="Eukaryota"/>
</dbReference>
<organism evidence="1 2">
    <name type="scientific">Lodderomyces elongisporus (strain ATCC 11503 / CBS 2605 / JCM 1781 / NBRC 1676 / NRRL YB-4239)</name>
    <name type="common">Yeast</name>
    <name type="synonym">Saccharomyces elongisporus</name>
    <dbReference type="NCBI Taxonomy" id="379508"/>
    <lineage>
        <taxon>Eukaryota</taxon>
        <taxon>Fungi</taxon>
        <taxon>Dikarya</taxon>
        <taxon>Ascomycota</taxon>
        <taxon>Saccharomycotina</taxon>
        <taxon>Pichiomycetes</taxon>
        <taxon>Debaryomycetaceae</taxon>
        <taxon>Candida/Lodderomyces clade</taxon>
        <taxon>Lodderomyces</taxon>
    </lineage>
</organism>
<dbReference type="CDD" id="cd22849">
    <property type="entry name" value="NuzM"/>
    <property type="match status" value="1"/>
</dbReference>
<name>A5DXM6_LODEL</name>
<dbReference type="OrthoDB" id="2093493at2759"/>
<gene>
    <name evidence="1" type="ORF">LELG_02113</name>
</gene>
<dbReference type="Proteomes" id="UP000001996">
    <property type="component" value="Unassembled WGS sequence"/>
</dbReference>